<keyword evidence="2" id="KW-1185">Reference proteome</keyword>
<evidence type="ECO:0000313" key="2">
    <source>
        <dbReference type="Proteomes" id="UP001165090"/>
    </source>
</evidence>
<dbReference type="Proteomes" id="UP001165090">
    <property type="component" value="Unassembled WGS sequence"/>
</dbReference>
<sequence length="118" mass="13179">MGIQSSDPGGPHHHCRQHVRKGDGLHHVQMALFLDPRYNGLIRLTPGLMEAFLNEGIRIVRILQKRRALGMPEATAKAAAAGAGLYGYGFYFFTKDCVNSLAGVQQYWLMLLPNQYHT</sequence>
<gene>
    <name evidence="1" type="ORF">VaNZ11_007268</name>
</gene>
<reference evidence="1 2" key="1">
    <citation type="journal article" date="2023" name="IScience">
        <title>Expanded male sex-determining region conserved during the evolution of homothallism in the green alga Volvox.</title>
        <authorList>
            <person name="Yamamoto K."/>
            <person name="Matsuzaki R."/>
            <person name="Mahakham W."/>
            <person name="Heman W."/>
            <person name="Sekimoto H."/>
            <person name="Kawachi M."/>
            <person name="Minakuchi Y."/>
            <person name="Toyoda A."/>
            <person name="Nozaki H."/>
        </authorList>
    </citation>
    <scope>NUCLEOTIDE SEQUENCE [LARGE SCALE GENOMIC DNA]</scope>
    <source>
        <strain evidence="1 2">NIES-4468</strain>
    </source>
</reference>
<accession>A0ABQ5S2H0</accession>
<dbReference type="EMBL" id="BSDZ01000017">
    <property type="protein sequence ID" value="GLI64095.1"/>
    <property type="molecule type" value="Genomic_DNA"/>
</dbReference>
<comment type="caution">
    <text evidence="1">The sequence shown here is derived from an EMBL/GenBank/DDBJ whole genome shotgun (WGS) entry which is preliminary data.</text>
</comment>
<organism evidence="1 2">
    <name type="scientific">Volvox africanus</name>
    <dbReference type="NCBI Taxonomy" id="51714"/>
    <lineage>
        <taxon>Eukaryota</taxon>
        <taxon>Viridiplantae</taxon>
        <taxon>Chlorophyta</taxon>
        <taxon>core chlorophytes</taxon>
        <taxon>Chlorophyceae</taxon>
        <taxon>CS clade</taxon>
        <taxon>Chlamydomonadales</taxon>
        <taxon>Volvocaceae</taxon>
        <taxon>Volvox</taxon>
    </lineage>
</organism>
<proteinExistence type="predicted"/>
<name>A0ABQ5S2H0_9CHLO</name>
<evidence type="ECO:0000313" key="1">
    <source>
        <dbReference type="EMBL" id="GLI64095.1"/>
    </source>
</evidence>
<protein>
    <submittedName>
        <fullName evidence="1">Uncharacterized protein</fullName>
    </submittedName>
</protein>